<evidence type="ECO:0000259" key="2">
    <source>
        <dbReference type="Pfam" id="PF06400"/>
    </source>
</evidence>
<dbReference type="EMBL" id="VIIS01000314">
    <property type="protein sequence ID" value="KAF0310359.1"/>
    <property type="molecule type" value="Genomic_DNA"/>
</dbReference>
<organism evidence="4 5">
    <name type="scientific">Amphibalanus amphitrite</name>
    <name type="common">Striped barnacle</name>
    <name type="synonym">Balanus amphitrite</name>
    <dbReference type="NCBI Taxonomy" id="1232801"/>
    <lineage>
        <taxon>Eukaryota</taxon>
        <taxon>Metazoa</taxon>
        <taxon>Ecdysozoa</taxon>
        <taxon>Arthropoda</taxon>
        <taxon>Crustacea</taxon>
        <taxon>Multicrustacea</taxon>
        <taxon>Cirripedia</taxon>
        <taxon>Thoracica</taxon>
        <taxon>Thoracicalcarea</taxon>
        <taxon>Balanomorpha</taxon>
        <taxon>Balanoidea</taxon>
        <taxon>Balanidae</taxon>
        <taxon>Amphibalaninae</taxon>
        <taxon>Amphibalanus</taxon>
    </lineage>
</organism>
<reference evidence="4 5" key="1">
    <citation type="submission" date="2019-07" db="EMBL/GenBank/DDBJ databases">
        <title>Draft genome assembly of a fouling barnacle, Amphibalanus amphitrite (Darwin, 1854): The first reference genome for Thecostraca.</title>
        <authorList>
            <person name="Kim W."/>
        </authorList>
    </citation>
    <scope>NUCLEOTIDE SEQUENCE [LARGE SCALE GENOMIC DNA]</scope>
    <source>
        <strain evidence="4">SNU_AA5</strain>
        <tissue evidence="4">Soma without cirri and trophi</tissue>
    </source>
</reference>
<dbReference type="OrthoDB" id="5817428at2759"/>
<sequence length="159" mass="18727">MAKINQIWTKAKKVLSPGKLEALRDELVLQDKQELTWKRLKNEGGDKDGLKEAQLRTRLLETLNRYGLARYHPSGPARAADDDTPTPTPKVTMHRLFKDKKLNRLWEKAEKSGFSQEELKALRQEFQHHQDRVDEYHLLVEEHHQAREQQEEMSNNIHE</sequence>
<evidence type="ECO:0000256" key="1">
    <source>
        <dbReference type="SAM" id="MobiDB-lite"/>
    </source>
</evidence>
<evidence type="ECO:0000313" key="4">
    <source>
        <dbReference type="EMBL" id="KAF0310359.1"/>
    </source>
</evidence>
<feature type="domain" description="Alpha-2-macroglobulin RAP C-terminal" evidence="3">
    <location>
        <begin position="96"/>
        <end position="157"/>
    </location>
</feature>
<accession>A0A6A4WYG3</accession>
<feature type="region of interest" description="Disordered" evidence="1">
    <location>
        <begin position="70"/>
        <end position="91"/>
    </location>
</feature>
<proteinExistence type="predicted"/>
<dbReference type="AlphaFoldDB" id="A0A6A4WYG3"/>
<dbReference type="InterPro" id="IPR009066">
    <property type="entry name" value="MG_RAP_rcpt_1"/>
</dbReference>
<dbReference type="PANTHER" id="PTHR16560:SF2">
    <property type="entry name" value="ALPHA-2-MACROGLOBULIN RECEPTOR-ASSOCIATED PROTEIN"/>
    <property type="match status" value="1"/>
</dbReference>
<dbReference type="Gene3D" id="1.20.81.10">
    <property type="entry name" value="RAP domain"/>
    <property type="match status" value="2"/>
</dbReference>
<keyword evidence="5" id="KW-1185">Reference proteome</keyword>
<dbReference type="InterPro" id="IPR010483">
    <property type="entry name" value="Alpha_2_MRAP_C"/>
</dbReference>
<dbReference type="GO" id="GO:0048259">
    <property type="term" value="P:regulation of receptor-mediated endocytosis"/>
    <property type="evidence" value="ECO:0007669"/>
    <property type="project" value="TreeGrafter"/>
</dbReference>
<dbReference type="InterPro" id="IPR036744">
    <property type="entry name" value="RAP_sf"/>
</dbReference>
<dbReference type="GO" id="GO:0008201">
    <property type="term" value="F:heparin binding"/>
    <property type="evidence" value="ECO:0007669"/>
    <property type="project" value="InterPro"/>
</dbReference>
<dbReference type="Pfam" id="PF06400">
    <property type="entry name" value="Alpha-2-MRAP_N"/>
    <property type="match status" value="1"/>
</dbReference>
<evidence type="ECO:0000259" key="3">
    <source>
        <dbReference type="Pfam" id="PF06401"/>
    </source>
</evidence>
<dbReference type="GO" id="GO:0048019">
    <property type="term" value="F:receptor antagonist activity"/>
    <property type="evidence" value="ECO:0007669"/>
    <property type="project" value="InterPro"/>
</dbReference>
<dbReference type="PANTHER" id="PTHR16560">
    <property type="entry name" value="ALPHA-2-MACROGLOBULIN RECEPTOR-ASSOCIATED PROTEIN"/>
    <property type="match status" value="1"/>
</dbReference>
<gene>
    <name evidence="4" type="primary">Lrpap1_1</name>
    <name evidence="4" type="ORF">FJT64_001988</name>
</gene>
<dbReference type="GO" id="GO:0005783">
    <property type="term" value="C:endoplasmic reticulum"/>
    <property type="evidence" value="ECO:0007669"/>
    <property type="project" value="InterPro"/>
</dbReference>
<dbReference type="GO" id="GO:0050750">
    <property type="term" value="F:low-density lipoprotein particle receptor binding"/>
    <property type="evidence" value="ECO:0007669"/>
    <property type="project" value="InterPro"/>
</dbReference>
<dbReference type="Proteomes" id="UP000440578">
    <property type="component" value="Unassembled WGS sequence"/>
</dbReference>
<protein>
    <submittedName>
        <fullName evidence="4">Alpha-2-macroglobulin receptor-associated protein</fullName>
    </submittedName>
</protein>
<dbReference type="InterPro" id="IPR038003">
    <property type="entry name" value="A2-macroglobuin_RAP"/>
</dbReference>
<feature type="domain" description="Alpha-2-macroglobulin receptor-associated protein" evidence="2">
    <location>
        <begin position="1"/>
        <end position="71"/>
    </location>
</feature>
<comment type="caution">
    <text evidence="4">The sequence shown here is derived from an EMBL/GenBank/DDBJ whole genome shotgun (WGS) entry which is preliminary data.</text>
</comment>
<name>A0A6A4WYG3_AMPAM</name>
<evidence type="ECO:0000313" key="5">
    <source>
        <dbReference type="Proteomes" id="UP000440578"/>
    </source>
</evidence>
<keyword evidence="4" id="KW-0675">Receptor</keyword>
<dbReference type="SUPFAM" id="SSF47045">
    <property type="entry name" value="RAP domain-like"/>
    <property type="match status" value="2"/>
</dbReference>
<dbReference type="Pfam" id="PF06401">
    <property type="entry name" value="Alpha-2-MRAP_C"/>
    <property type="match status" value="1"/>
</dbReference>